<dbReference type="Proteomes" id="UP000805649">
    <property type="component" value="Unassembled WGS sequence"/>
</dbReference>
<evidence type="ECO:0000313" key="2">
    <source>
        <dbReference type="Proteomes" id="UP000805649"/>
    </source>
</evidence>
<keyword evidence="2" id="KW-1185">Reference proteome</keyword>
<organism evidence="1 2">
    <name type="scientific">Colletotrichum truncatum</name>
    <name type="common">Anthracnose fungus</name>
    <name type="synonym">Colletotrichum capsici</name>
    <dbReference type="NCBI Taxonomy" id="5467"/>
    <lineage>
        <taxon>Eukaryota</taxon>
        <taxon>Fungi</taxon>
        <taxon>Dikarya</taxon>
        <taxon>Ascomycota</taxon>
        <taxon>Pezizomycotina</taxon>
        <taxon>Sordariomycetes</taxon>
        <taxon>Hypocreomycetidae</taxon>
        <taxon>Glomerellales</taxon>
        <taxon>Glomerellaceae</taxon>
        <taxon>Colletotrichum</taxon>
        <taxon>Colletotrichum truncatum species complex</taxon>
    </lineage>
</organism>
<protein>
    <submittedName>
        <fullName evidence="1">Uncharacterized protein</fullName>
    </submittedName>
</protein>
<dbReference type="EMBL" id="VUJX02000013">
    <property type="protein sequence ID" value="KAL0929870.1"/>
    <property type="molecule type" value="Genomic_DNA"/>
</dbReference>
<evidence type="ECO:0000313" key="1">
    <source>
        <dbReference type="EMBL" id="KAL0929870.1"/>
    </source>
</evidence>
<proteinExistence type="predicted"/>
<name>A0ACC3YDG7_COLTU</name>
<gene>
    <name evidence="1" type="ORF">CTRU02_215079</name>
</gene>
<comment type="caution">
    <text evidence="1">The sequence shown here is derived from an EMBL/GenBank/DDBJ whole genome shotgun (WGS) entry which is preliminary data.</text>
</comment>
<accession>A0ACC3YDG7</accession>
<sequence length="471" mass="53509">MHRTIHRLCLSALVALALSAAVSAERHPFKCPTEIDRFIYATQLRRNAGYGLGDSLDSMDQVHNIMTKCSTIKSLKLRISCSGCSDCPDRYNFPFELPSGSHYSSQLEALDLEGYSFNEKPWKEAGKLQRYGNTADQYLNWLYYGNAWIWLKGLRLSEAQRNLTNLDLWLGAMDFSKIESLSIRSDGALASMIPHLKSLKSFTASGAWAKDFILALPSNTLAHLSWLNSGQTGASVSPIIRSHAYSLRSLEWREYELLQRQRRVMTADQLSDLGSMAPNLRSLTFDINQNGTWGWDHLEALATKFPNLENATIFLEEASECRRQLEQAKQQLMSWREMRMIEDKSTCQGADSFANPHLSASEARAPFEFLLKENADIDRKLQKVEFFSGGRERGWDGPLTVDEDWLQDHQSWALCEVVDGDGGPGEGFKQVAALEKGEKLIICQDDMEKWHKLLSDVKHRETNWTRERLGE</sequence>
<reference evidence="1 2" key="1">
    <citation type="journal article" date="2020" name="Phytopathology">
        <title>Genome Sequence Resources of Colletotrichum truncatum, C. plurivorum, C. musicola, and C. sojae: Four Species Pathogenic to Soybean (Glycine max).</title>
        <authorList>
            <person name="Rogerio F."/>
            <person name="Boufleur T.R."/>
            <person name="Ciampi-Guillardi M."/>
            <person name="Sukno S.A."/>
            <person name="Thon M.R."/>
            <person name="Massola Junior N.S."/>
            <person name="Baroncelli R."/>
        </authorList>
    </citation>
    <scope>NUCLEOTIDE SEQUENCE [LARGE SCALE GENOMIC DNA]</scope>
    <source>
        <strain evidence="1 2">CMES1059</strain>
    </source>
</reference>